<keyword evidence="3 5" id="KW-1133">Transmembrane helix</keyword>
<name>A0ABW3IEG2_9FLAO</name>
<evidence type="ECO:0000256" key="4">
    <source>
        <dbReference type="ARBA" id="ARBA00023136"/>
    </source>
</evidence>
<keyword evidence="6" id="KW-0489">Methyltransferase</keyword>
<dbReference type="Proteomes" id="UP001597100">
    <property type="component" value="Unassembled WGS sequence"/>
</dbReference>
<reference evidence="7" key="1">
    <citation type="journal article" date="2019" name="Int. J. Syst. Evol. Microbiol.">
        <title>The Global Catalogue of Microorganisms (GCM) 10K type strain sequencing project: providing services to taxonomists for standard genome sequencing and annotation.</title>
        <authorList>
            <consortium name="The Broad Institute Genomics Platform"/>
            <consortium name="The Broad Institute Genome Sequencing Center for Infectious Disease"/>
            <person name="Wu L."/>
            <person name="Ma J."/>
        </authorList>
    </citation>
    <scope>NUCLEOTIDE SEQUENCE [LARGE SCALE GENOMIC DNA]</scope>
    <source>
        <strain evidence="7">CCUG 60898</strain>
    </source>
</reference>
<proteinExistence type="predicted"/>
<dbReference type="Pfam" id="PF04191">
    <property type="entry name" value="PEMT"/>
    <property type="match status" value="1"/>
</dbReference>
<feature type="transmembrane region" description="Helical" evidence="5">
    <location>
        <begin position="9"/>
        <end position="30"/>
    </location>
</feature>
<keyword evidence="4 5" id="KW-0472">Membrane</keyword>
<keyword evidence="6" id="KW-0808">Transferase</keyword>
<evidence type="ECO:0000256" key="5">
    <source>
        <dbReference type="SAM" id="Phobius"/>
    </source>
</evidence>
<dbReference type="EC" id="2.1.1.334" evidence="6"/>
<dbReference type="GO" id="GO:0004671">
    <property type="term" value="F:protein C-terminal S-isoprenylcysteine carboxyl O-methyltransferase activity"/>
    <property type="evidence" value="ECO:0007669"/>
    <property type="project" value="UniProtKB-EC"/>
</dbReference>
<keyword evidence="2 5" id="KW-0812">Transmembrane</keyword>
<dbReference type="PANTHER" id="PTHR43847">
    <property type="entry name" value="BLL3993 PROTEIN"/>
    <property type="match status" value="1"/>
</dbReference>
<gene>
    <name evidence="6" type="ORF">ACFQ1G_04305</name>
</gene>
<dbReference type="InterPro" id="IPR052527">
    <property type="entry name" value="Metal_cation-efflux_comp"/>
</dbReference>
<comment type="subcellular location">
    <subcellularLocation>
        <location evidence="1">Endomembrane system</location>
        <topology evidence="1">Multi-pass membrane protein</topology>
    </subcellularLocation>
</comment>
<evidence type="ECO:0000256" key="2">
    <source>
        <dbReference type="ARBA" id="ARBA00022692"/>
    </source>
</evidence>
<dbReference type="InterPro" id="IPR007318">
    <property type="entry name" value="Phopholipid_MeTrfase"/>
</dbReference>
<evidence type="ECO:0000313" key="7">
    <source>
        <dbReference type="Proteomes" id="UP001597100"/>
    </source>
</evidence>
<dbReference type="Gene3D" id="1.20.120.1630">
    <property type="match status" value="1"/>
</dbReference>
<keyword evidence="7" id="KW-1185">Reference proteome</keyword>
<sequence length="154" mass="17650">MPVPLKDKIYVLLQIVIFLAWLFDAENLFLEFPENLRWIALFVAGIGGILIVIAFIQLNTRLSPFPSPKKGSRLITSGAFTFARHPIYSGILMIAFGLSFWLGSGYKLIISLVLAGLFYAKSSYEEKRLQERFPEYGSYKAQTGRFFPKFNWRI</sequence>
<comment type="caution">
    <text evidence="6">The sequence shown here is derived from an EMBL/GenBank/DDBJ whole genome shotgun (WGS) entry which is preliminary data.</text>
</comment>
<evidence type="ECO:0000256" key="3">
    <source>
        <dbReference type="ARBA" id="ARBA00022989"/>
    </source>
</evidence>
<dbReference type="RefSeq" id="WP_380737040.1">
    <property type="nucleotide sequence ID" value="NZ_JBHTJP010000032.1"/>
</dbReference>
<protein>
    <submittedName>
        <fullName evidence="6">Methyltransferase family protein</fullName>
        <ecNumber evidence="6">2.1.1.100</ecNumber>
        <ecNumber evidence="6">2.1.1.334</ecNumber>
    </submittedName>
</protein>
<dbReference type="EC" id="2.1.1.100" evidence="6"/>
<dbReference type="PANTHER" id="PTHR43847:SF1">
    <property type="entry name" value="BLL3993 PROTEIN"/>
    <property type="match status" value="1"/>
</dbReference>
<evidence type="ECO:0000313" key="6">
    <source>
        <dbReference type="EMBL" id="MFD0976007.1"/>
    </source>
</evidence>
<dbReference type="GO" id="GO:0032259">
    <property type="term" value="P:methylation"/>
    <property type="evidence" value="ECO:0007669"/>
    <property type="project" value="UniProtKB-KW"/>
</dbReference>
<evidence type="ECO:0000256" key="1">
    <source>
        <dbReference type="ARBA" id="ARBA00004127"/>
    </source>
</evidence>
<organism evidence="6 7">
    <name type="scientific">Salinimicrobium gaetbulicola</name>
    <dbReference type="NCBI Taxonomy" id="999702"/>
    <lineage>
        <taxon>Bacteria</taxon>
        <taxon>Pseudomonadati</taxon>
        <taxon>Bacteroidota</taxon>
        <taxon>Flavobacteriia</taxon>
        <taxon>Flavobacteriales</taxon>
        <taxon>Flavobacteriaceae</taxon>
        <taxon>Salinimicrobium</taxon>
    </lineage>
</organism>
<dbReference type="EMBL" id="JBHTJP010000032">
    <property type="protein sequence ID" value="MFD0976007.1"/>
    <property type="molecule type" value="Genomic_DNA"/>
</dbReference>
<feature type="transmembrane region" description="Helical" evidence="5">
    <location>
        <begin position="36"/>
        <end position="58"/>
    </location>
</feature>
<feature type="transmembrane region" description="Helical" evidence="5">
    <location>
        <begin position="108"/>
        <end position="124"/>
    </location>
</feature>
<accession>A0ABW3IEG2</accession>